<dbReference type="SUPFAM" id="SSF55620">
    <property type="entry name" value="Tetrahydrobiopterin biosynthesis enzymes-like"/>
    <property type="match status" value="1"/>
</dbReference>
<feature type="domain" description="GTP cyclohydrolase I" evidence="13">
    <location>
        <begin position="174"/>
        <end position="350"/>
    </location>
</feature>
<evidence type="ECO:0000256" key="3">
    <source>
        <dbReference type="ARBA" id="ARBA00012715"/>
    </source>
</evidence>
<comment type="pathway">
    <text evidence="1">Cofactor biosynthesis; 7,8-dihydroneopterin triphosphate biosynthesis; 7,8-dihydroneopterin triphosphate from GTP: step 1/1.</text>
</comment>
<evidence type="ECO:0000256" key="2">
    <source>
        <dbReference type="ARBA" id="ARBA00008085"/>
    </source>
</evidence>
<dbReference type="EMBL" id="WNWS01000099">
    <property type="protein sequence ID" value="KAE9980740.1"/>
    <property type="molecule type" value="Genomic_DNA"/>
</dbReference>
<accession>A0A8H3Z064</accession>
<dbReference type="NCBIfam" id="NF006826">
    <property type="entry name" value="PRK09347.1-3"/>
    <property type="match status" value="1"/>
</dbReference>
<dbReference type="CDD" id="cd00642">
    <property type="entry name" value="GTP_cyclohydro1"/>
    <property type="match status" value="1"/>
</dbReference>
<feature type="compositionally biased region" description="Basic and acidic residues" evidence="12">
    <location>
        <begin position="30"/>
        <end position="41"/>
    </location>
</feature>
<dbReference type="GO" id="GO:0003934">
    <property type="term" value="F:GTP cyclohydrolase I activity"/>
    <property type="evidence" value="ECO:0007669"/>
    <property type="project" value="UniProtKB-EC"/>
</dbReference>
<dbReference type="GO" id="GO:0005525">
    <property type="term" value="F:GTP binding"/>
    <property type="evidence" value="ECO:0007669"/>
    <property type="project" value="UniProtKB-KW"/>
</dbReference>
<dbReference type="FunFam" id="3.30.1130.10:FF:000012">
    <property type="entry name" value="GTP cyclohydrolase 1"/>
    <property type="match status" value="1"/>
</dbReference>
<keyword evidence="9" id="KW-0342">GTP-binding</keyword>
<evidence type="ECO:0000256" key="8">
    <source>
        <dbReference type="ARBA" id="ARBA00022909"/>
    </source>
</evidence>
<dbReference type="PANTHER" id="PTHR11109:SF7">
    <property type="entry name" value="GTP CYCLOHYDROLASE 1"/>
    <property type="match status" value="1"/>
</dbReference>
<dbReference type="InterPro" id="IPR001474">
    <property type="entry name" value="GTP_CycHdrlase_I"/>
</dbReference>
<dbReference type="GO" id="GO:0046656">
    <property type="term" value="P:folic acid biosynthetic process"/>
    <property type="evidence" value="ECO:0007669"/>
    <property type="project" value="UniProtKB-KW"/>
</dbReference>
<comment type="caution">
    <text evidence="15">The sequence shown here is derived from an EMBL/GenBank/DDBJ whole genome shotgun (WGS) entry which is preliminary data.</text>
</comment>
<dbReference type="NCBIfam" id="NF006825">
    <property type="entry name" value="PRK09347.1-2"/>
    <property type="match status" value="1"/>
</dbReference>
<dbReference type="Gene3D" id="3.30.1130.10">
    <property type="match status" value="1"/>
</dbReference>
<dbReference type="InterPro" id="IPR043133">
    <property type="entry name" value="GTP-CH-I_C/QueF"/>
</dbReference>
<dbReference type="NCBIfam" id="TIGR00063">
    <property type="entry name" value="folE"/>
    <property type="match status" value="1"/>
</dbReference>
<evidence type="ECO:0000256" key="4">
    <source>
        <dbReference type="ARBA" id="ARBA00017272"/>
    </source>
</evidence>
<dbReference type="PANTHER" id="PTHR11109">
    <property type="entry name" value="GTP CYCLOHYDROLASE I"/>
    <property type="match status" value="1"/>
</dbReference>
<feature type="region of interest" description="Disordered" evidence="12">
    <location>
        <begin position="1"/>
        <end position="121"/>
    </location>
</feature>
<dbReference type="Proteomes" id="UP000447873">
    <property type="component" value="Unassembled WGS sequence"/>
</dbReference>
<dbReference type="HAMAP" id="MF_00223">
    <property type="entry name" value="FolE"/>
    <property type="match status" value="1"/>
</dbReference>
<evidence type="ECO:0000256" key="7">
    <source>
        <dbReference type="ARBA" id="ARBA00022801"/>
    </source>
</evidence>
<feature type="compositionally biased region" description="Basic and acidic residues" evidence="12">
    <location>
        <begin position="94"/>
        <end position="103"/>
    </location>
</feature>
<comment type="similarity">
    <text evidence="2">Belongs to the GTP cyclohydrolase I family.</text>
</comment>
<dbReference type="PROSITE" id="PS00859">
    <property type="entry name" value="GTP_CYCLOHYDROL_1_1"/>
    <property type="match status" value="1"/>
</dbReference>
<dbReference type="UniPathway" id="UPA00848">
    <property type="reaction ID" value="UER00151"/>
</dbReference>
<dbReference type="PROSITE" id="PS00860">
    <property type="entry name" value="GTP_CYCLOHYDROL_1_2"/>
    <property type="match status" value="1"/>
</dbReference>
<dbReference type="FunFam" id="1.10.286.10:FF:000003">
    <property type="entry name" value="GTP cyclohydrolase 1"/>
    <property type="match status" value="1"/>
</dbReference>
<dbReference type="InterPro" id="IPR018234">
    <property type="entry name" value="GTP_CycHdrlase_I_CS"/>
</dbReference>
<keyword evidence="6" id="KW-0547">Nucleotide-binding</keyword>
<dbReference type="GO" id="GO:0046654">
    <property type="term" value="P:tetrahydrofolate biosynthetic process"/>
    <property type="evidence" value="ECO:0007669"/>
    <property type="project" value="InterPro"/>
</dbReference>
<evidence type="ECO:0000313" key="16">
    <source>
        <dbReference type="Proteomes" id="UP000447873"/>
    </source>
</evidence>
<dbReference type="GO" id="GO:0006729">
    <property type="term" value="P:tetrahydrobiopterin biosynthetic process"/>
    <property type="evidence" value="ECO:0007669"/>
    <property type="project" value="TreeGrafter"/>
</dbReference>
<reference evidence="15 16" key="1">
    <citation type="submission" date="2018-12" db="EMBL/GenBank/DDBJ databases">
        <title>Venturia inaequalis Genome Resource.</title>
        <authorList>
            <person name="Lichtner F.J."/>
        </authorList>
    </citation>
    <scope>NUCLEOTIDE SEQUENCE [LARGE SCALE GENOMIC DNA]</scope>
    <source>
        <strain evidence="15 16">120213</strain>
        <strain evidence="14">Bline_iso_100314</strain>
    </source>
</reference>
<comment type="function">
    <text evidence="11">GTP cyclohydrolase 1 is the first enzyme in the biosynthetic pathway leading to folic acid.</text>
</comment>
<dbReference type="InterPro" id="IPR043134">
    <property type="entry name" value="GTP-CH-I_N"/>
</dbReference>
<evidence type="ECO:0000256" key="11">
    <source>
        <dbReference type="ARBA" id="ARBA00055676"/>
    </source>
</evidence>
<organism evidence="15 16">
    <name type="scientific">Venturia inaequalis</name>
    <name type="common">Apple scab fungus</name>
    <dbReference type="NCBI Taxonomy" id="5025"/>
    <lineage>
        <taxon>Eukaryota</taxon>
        <taxon>Fungi</taxon>
        <taxon>Dikarya</taxon>
        <taxon>Ascomycota</taxon>
        <taxon>Pezizomycotina</taxon>
        <taxon>Dothideomycetes</taxon>
        <taxon>Pleosporomycetidae</taxon>
        <taxon>Venturiales</taxon>
        <taxon>Venturiaceae</taxon>
        <taxon>Venturia</taxon>
    </lineage>
</organism>
<dbReference type="Proteomes" id="UP000433883">
    <property type="component" value="Unassembled WGS sequence"/>
</dbReference>
<keyword evidence="7 14" id="KW-0378">Hydrolase</keyword>
<proteinExistence type="inferred from homology"/>
<dbReference type="EC" id="3.5.4.16" evidence="3"/>
<protein>
    <recommendedName>
        <fullName evidence="4">GTP cyclohydrolase 1</fullName>
        <ecNumber evidence="3">3.5.4.16</ecNumber>
    </recommendedName>
    <alternativeName>
        <fullName evidence="10">GTP cyclohydrolase I</fullName>
    </alternativeName>
</protein>
<evidence type="ECO:0000256" key="10">
    <source>
        <dbReference type="ARBA" id="ARBA00030854"/>
    </source>
</evidence>
<evidence type="ECO:0000313" key="14">
    <source>
        <dbReference type="EMBL" id="KAE9966995.1"/>
    </source>
</evidence>
<sequence>MTPSDRSPPLKASALPPYLTNHSPLAVSLETRDQKERERLRASIQASYTTGRQVVDLDAPPSSYFPASKSEGRTKMNGNAAVPHRHAPYGLGRENARDPRDEPGPSSVISPSRPESPFTQNPTIDFDGLSWPSTILCKVRVVFALTNELVGTGTRLRLGATPEEAEERKKKLTGAMRTILECIGEDPQREGLLKTPERYAEAMMFFTKGYEQNLRDIVNGAVFHEDHDELVIVKDIEIFSLCEHHLVPFTGKMHIGYIPNGRVIGLSKLGRIAEMFARRLQVQERLTKQVALALQDVLQPLGVAVVIESAHLCMVMRGVEKTTSKTITSCMLGCMRSSTAKTREEFLNLIKRQ</sequence>
<evidence type="ECO:0000313" key="15">
    <source>
        <dbReference type="EMBL" id="KAE9980740.1"/>
    </source>
</evidence>
<dbReference type="InterPro" id="IPR020602">
    <property type="entry name" value="GTP_CycHdrlase_I_dom"/>
</dbReference>
<dbReference type="Gene3D" id="1.10.286.10">
    <property type="match status" value="1"/>
</dbReference>
<evidence type="ECO:0000256" key="1">
    <source>
        <dbReference type="ARBA" id="ARBA00005080"/>
    </source>
</evidence>
<evidence type="ECO:0000256" key="5">
    <source>
        <dbReference type="ARBA" id="ARBA00022533"/>
    </source>
</evidence>
<keyword evidence="5" id="KW-0021">Allosteric enzyme</keyword>
<evidence type="ECO:0000259" key="13">
    <source>
        <dbReference type="Pfam" id="PF01227"/>
    </source>
</evidence>
<dbReference type="EMBL" id="WNWQ01000493">
    <property type="protein sequence ID" value="KAE9966995.1"/>
    <property type="molecule type" value="Genomic_DNA"/>
</dbReference>
<evidence type="ECO:0000256" key="9">
    <source>
        <dbReference type="ARBA" id="ARBA00023134"/>
    </source>
</evidence>
<evidence type="ECO:0000256" key="6">
    <source>
        <dbReference type="ARBA" id="ARBA00022741"/>
    </source>
</evidence>
<keyword evidence="8" id="KW-0289">Folate biosynthesis</keyword>
<dbReference type="AlphaFoldDB" id="A0A8H3Z064"/>
<dbReference type="GO" id="GO:0008270">
    <property type="term" value="F:zinc ion binding"/>
    <property type="evidence" value="ECO:0007669"/>
    <property type="project" value="TreeGrafter"/>
</dbReference>
<name>A0A8H3Z064_VENIN</name>
<dbReference type="Pfam" id="PF01227">
    <property type="entry name" value="GTP_cyclohydroI"/>
    <property type="match status" value="1"/>
</dbReference>
<gene>
    <name evidence="14" type="primary">GCH1</name>
    <name evidence="14" type="ORF">BLS_006635</name>
    <name evidence="15" type="ORF">EG328_012085</name>
</gene>
<dbReference type="GO" id="GO:0005737">
    <property type="term" value="C:cytoplasm"/>
    <property type="evidence" value="ECO:0007669"/>
    <property type="project" value="TreeGrafter"/>
</dbReference>
<evidence type="ECO:0000256" key="12">
    <source>
        <dbReference type="SAM" id="MobiDB-lite"/>
    </source>
</evidence>